<dbReference type="Proteomes" id="UP000092504">
    <property type="component" value="Unassembled WGS sequence"/>
</dbReference>
<evidence type="ECO:0000313" key="3">
    <source>
        <dbReference type="Proteomes" id="UP000092504"/>
    </source>
</evidence>
<dbReference type="PATRIC" id="fig|2746.7.peg.1322"/>
<name>A0A1B8P3Z2_HALEL</name>
<evidence type="ECO:0000313" key="2">
    <source>
        <dbReference type="EMBL" id="OBX36932.1"/>
    </source>
</evidence>
<protein>
    <submittedName>
        <fullName evidence="2">Uncharacterized protein</fullName>
    </submittedName>
</protein>
<sequence length="45" mass="4756">MLIYIAIGIPIGVVLTLGAEWALFAAGARKMNSRGRRSDGRQAGP</sequence>
<gene>
    <name evidence="2" type="ORF">A8U91_01280</name>
</gene>
<accession>A0A1B8P3Z2</accession>
<comment type="caution">
    <text evidence="2">The sequence shown here is derived from an EMBL/GenBank/DDBJ whole genome shotgun (WGS) entry which is preliminary data.</text>
</comment>
<dbReference type="EMBL" id="MAJD01000001">
    <property type="protein sequence ID" value="OBX36932.1"/>
    <property type="molecule type" value="Genomic_DNA"/>
</dbReference>
<feature type="transmembrane region" description="Helical" evidence="1">
    <location>
        <begin position="6"/>
        <end position="28"/>
    </location>
</feature>
<evidence type="ECO:0000256" key="1">
    <source>
        <dbReference type="SAM" id="Phobius"/>
    </source>
</evidence>
<dbReference type="AlphaFoldDB" id="A0A1B8P3Z2"/>
<proteinExistence type="predicted"/>
<keyword evidence="1" id="KW-0472">Membrane</keyword>
<organism evidence="2 3">
    <name type="scientific">Halomonas elongata</name>
    <dbReference type="NCBI Taxonomy" id="2746"/>
    <lineage>
        <taxon>Bacteria</taxon>
        <taxon>Pseudomonadati</taxon>
        <taxon>Pseudomonadota</taxon>
        <taxon>Gammaproteobacteria</taxon>
        <taxon>Oceanospirillales</taxon>
        <taxon>Halomonadaceae</taxon>
        <taxon>Halomonas</taxon>
    </lineage>
</organism>
<keyword evidence="1" id="KW-0812">Transmembrane</keyword>
<reference evidence="2 3" key="1">
    <citation type="submission" date="2016-06" db="EMBL/GenBank/DDBJ databases">
        <title>Genome sequence of halotolerant plant growth promoting strain of Halomonas elongata HEK1 isolated from salterns of Rann of Kutch, Gujarat, India.</title>
        <authorList>
            <person name="Gaba S."/>
            <person name="Singh R.N."/>
            <person name="Abrol S."/>
            <person name="Kaushik R."/>
            <person name="Saxena A.K."/>
        </authorList>
    </citation>
    <scope>NUCLEOTIDE SEQUENCE [LARGE SCALE GENOMIC DNA]</scope>
    <source>
        <strain evidence="2 3">HEK1</strain>
    </source>
</reference>
<keyword evidence="1" id="KW-1133">Transmembrane helix</keyword>